<dbReference type="SUPFAM" id="SSF50156">
    <property type="entry name" value="PDZ domain-like"/>
    <property type="match status" value="1"/>
</dbReference>
<dbReference type="Proteomes" id="UP000481153">
    <property type="component" value="Unassembled WGS sequence"/>
</dbReference>
<dbReference type="SMART" id="SM00228">
    <property type="entry name" value="PDZ"/>
    <property type="match status" value="1"/>
</dbReference>
<name>A0A6G0WSZ1_9STRA</name>
<dbReference type="Pfam" id="PF17820">
    <property type="entry name" value="PDZ_6"/>
    <property type="match status" value="1"/>
</dbReference>
<evidence type="ECO:0000313" key="3">
    <source>
        <dbReference type="Proteomes" id="UP000481153"/>
    </source>
</evidence>
<dbReference type="InterPro" id="IPR001478">
    <property type="entry name" value="PDZ"/>
</dbReference>
<dbReference type="EMBL" id="VJMJ01000153">
    <property type="protein sequence ID" value="KAF0730583.1"/>
    <property type="molecule type" value="Genomic_DNA"/>
</dbReference>
<dbReference type="InterPro" id="IPR036034">
    <property type="entry name" value="PDZ_sf"/>
</dbReference>
<keyword evidence="3" id="KW-1185">Reference proteome</keyword>
<accession>A0A6G0WSZ1</accession>
<proteinExistence type="predicted"/>
<gene>
    <name evidence="2" type="ORF">Ae201684_012004</name>
</gene>
<organism evidence="2 3">
    <name type="scientific">Aphanomyces euteiches</name>
    <dbReference type="NCBI Taxonomy" id="100861"/>
    <lineage>
        <taxon>Eukaryota</taxon>
        <taxon>Sar</taxon>
        <taxon>Stramenopiles</taxon>
        <taxon>Oomycota</taxon>
        <taxon>Saprolegniomycetes</taxon>
        <taxon>Saprolegniales</taxon>
        <taxon>Verrucalvaceae</taxon>
        <taxon>Aphanomyces</taxon>
    </lineage>
</organism>
<dbReference type="PROSITE" id="PS50106">
    <property type="entry name" value="PDZ"/>
    <property type="match status" value="1"/>
</dbReference>
<evidence type="ECO:0000259" key="1">
    <source>
        <dbReference type="PROSITE" id="PS50106"/>
    </source>
</evidence>
<dbReference type="Gene3D" id="2.30.42.10">
    <property type="match status" value="1"/>
</dbReference>
<protein>
    <recommendedName>
        <fullName evidence="1">PDZ domain-containing protein</fullName>
    </recommendedName>
</protein>
<dbReference type="AlphaFoldDB" id="A0A6G0WSZ1"/>
<reference evidence="2 3" key="1">
    <citation type="submission" date="2019-07" db="EMBL/GenBank/DDBJ databases">
        <title>Genomics analysis of Aphanomyces spp. identifies a new class of oomycete effector associated with host adaptation.</title>
        <authorList>
            <person name="Gaulin E."/>
        </authorList>
    </citation>
    <scope>NUCLEOTIDE SEQUENCE [LARGE SCALE GENOMIC DNA]</scope>
    <source>
        <strain evidence="2 3">ATCC 201684</strain>
    </source>
</reference>
<sequence length="289" mass="32768">MTMATFDAPLEKGEQGFGIYFTKNHEGRVVVEGFVSSENNDVGPAERLGIIAIDDVLERINGVNVTDMDTAQVIQLLRDTPQGLNVLTLRRPEPPLEDDVKSDAWWREFEALREAELARWNASLLSESEFCDYLYNESDAQQKSYLRQQYPTLLAHYQRQFSEWPSATLVCKPTAYQCPALTAGSRQASVIAPSACLTTLLDCIRVKFGWTRDETNAFIQTLQSQHGIISTLDLVCHLRHIDGIKPLLQQSARQSFPRLTNRMWVVMIESALHGLSPEELTYVDQFSRQ</sequence>
<comment type="caution">
    <text evidence="2">The sequence shown here is derived from an EMBL/GenBank/DDBJ whole genome shotgun (WGS) entry which is preliminary data.</text>
</comment>
<dbReference type="VEuPathDB" id="FungiDB:AeMF1_002958"/>
<dbReference type="InterPro" id="IPR041489">
    <property type="entry name" value="PDZ_6"/>
</dbReference>
<evidence type="ECO:0000313" key="2">
    <source>
        <dbReference type="EMBL" id="KAF0730583.1"/>
    </source>
</evidence>
<feature type="domain" description="PDZ" evidence="1">
    <location>
        <begin position="7"/>
        <end position="92"/>
    </location>
</feature>